<dbReference type="InterPro" id="IPR054696">
    <property type="entry name" value="GTP-eEF1A_C"/>
</dbReference>
<dbReference type="Pfam" id="PF22594">
    <property type="entry name" value="GTP-eEF1A_C"/>
    <property type="match status" value="1"/>
</dbReference>
<dbReference type="Gene3D" id="2.40.30.10">
    <property type="entry name" value="Translation factors"/>
    <property type="match status" value="2"/>
</dbReference>
<evidence type="ECO:0000259" key="11">
    <source>
        <dbReference type="PROSITE" id="PS51722"/>
    </source>
</evidence>
<dbReference type="FunFam" id="3.40.50.300:FF:000204">
    <property type="entry name" value="Translation elongation factor Tu"/>
    <property type="match status" value="1"/>
</dbReference>
<comment type="similarity">
    <text evidence="2">Belongs to the TRAFAC class translation factor GTPase superfamily. Classic translation factor GTPase family. EF-Tu/EF-1A subfamily.</text>
</comment>
<dbReference type="SUPFAM" id="SSF50465">
    <property type="entry name" value="EF-Tu/eEF-1alpha/eIF2-gamma C-terminal domain"/>
    <property type="match status" value="1"/>
</dbReference>
<comment type="subcellular location">
    <subcellularLocation>
        <location evidence="1">Cytoplasm</location>
    </subcellularLocation>
</comment>
<evidence type="ECO:0000256" key="3">
    <source>
        <dbReference type="ARBA" id="ARBA00022490"/>
    </source>
</evidence>
<dbReference type="SUPFAM" id="SSF50447">
    <property type="entry name" value="Translation proteins"/>
    <property type="match status" value="1"/>
</dbReference>
<dbReference type="GO" id="GO:0003924">
    <property type="term" value="F:GTPase activity"/>
    <property type="evidence" value="ECO:0007669"/>
    <property type="project" value="InterPro"/>
</dbReference>
<proteinExistence type="inferred from homology"/>
<evidence type="ECO:0000313" key="12">
    <source>
        <dbReference type="EMBL" id="ORZ29779.1"/>
    </source>
</evidence>
<organism evidence="12 13">
    <name type="scientific">Catenaria anguillulae PL171</name>
    <dbReference type="NCBI Taxonomy" id="765915"/>
    <lineage>
        <taxon>Eukaryota</taxon>
        <taxon>Fungi</taxon>
        <taxon>Fungi incertae sedis</taxon>
        <taxon>Blastocladiomycota</taxon>
        <taxon>Blastocladiomycetes</taxon>
        <taxon>Blastocladiales</taxon>
        <taxon>Catenariaceae</taxon>
        <taxon>Catenaria</taxon>
    </lineage>
</organism>
<dbReference type="Proteomes" id="UP000193411">
    <property type="component" value="Unassembled WGS sequence"/>
</dbReference>
<keyword evidence="3" id="KW-0963">Cytoplasm</keyword>
<comment type="catalytic activity">
    <reaction evidence="8">
        <text>GTP + H2O = GDP + phosphate + H(+)</text>
        <dbReference type="Rhea" id="RHEA:19669"/>
        <dbReference type="ChEBI" id="CHEBI:15377"/>
        <dbReference type="ChEBI" id="CHEBI:15378"/>
        <dbReference type="ChEBI" id="CHEBI:37565"/>
        <dbReference type="ChEBI" id="CHEBI:43474"/>
        <dbReference type="ChEBI" id="CHEBI:58189"/>
    </reaction>
    <physiologicalReaction direction="left-to-right" evidence="8">
        <dbReference type="Rhea" id="RHEA:19670"/>
    </physiologicalReaction>
</comment>
<feature type="domain" description="Tr-type G" evidence="11">
    <location>
        <begin position="28"/>
        <end position="257"/>
    </location>
</feature>
<evidence type="ECO:0000256" key="7">
    <source>
        <dbReference type="ARBA" id="ARBA00023134"/>
    </source>
</evidence>
<dbReference type="OrthoDB" id="342024at2759"/>
<name>A0A1Y2H5F7_9FUNG</name>
<comment type="caution">
    <text evidence="12">The sequence shown here is derived from an EMBL/GenBank/DDBJ whole genome shotgun (WGS) entry which is preliminary data.</text>
</comment>
<dbReference type="PROSITE" id="PS51722">
    <property type="entry name" value="G_TR_2"/>
    <property type="match status" value="1"/>
</dbReference>
<dbReference type="Gene3D" id="3.40.50.300">
    <property type="entry name" value="P-loop containing nucleotide triphosphate hydrolases"/>
    <property type="match status" value="1"/>
</dbReference>
<evidence type="ECO:0000256" key="5">
    <source>
        <dbReference type="ARBA" id="ARBA00022801"/>
    </source>
</evidence>
<dbReference type="CDD" id="cd16267">
    <property type="entry name" value="HBS1-like_II"/>
    <property type="match status" value="1"/>
</dbReference>
<dbReference type="CDD" id="cd04093">
    <property type="entry name" value="HBS1_C_III"/>
    <property type="match status" value="1"/>
</dbReference>
<evidence type="ECO:0000256" key="6">
    <source>
        <dbReference type="ARBA" id="ARBA00022917"/>
    </source>
</evidence>
<dbReference type="InterPro" id="IPR031157">
    <property type="entry name" value="G_TR_CS"/>
</dbReference>
<evidence type="ECO:0000256" key="4">
    <source>
        <dbReference type="ARBA" id="ARBA00022741"/>
    </source>
</evidence>
<evidence type="ECO:0000256" key="1">
    <source>
        <dbReference type="ARBA" id="ARBA00004496"/>
    </source>
</evidence>
<dbReference type="PRINTS" id="PR00315">
    <property type="entry name" value="ELONGATNFCT"/>
</dbReference>
<dbReference type="PROSITE" id="PS00301">
    <property type="entry name" value="G_TR_1"/>
    <property type="match status" value="1"/>
</dbReference>
<gene>
    <name evidence="12" type="ORF">BCR44DRAFT_39876</name>
</gene>
<dbReference type="GO" id="GO:0005525">
    <property type="term" value="F:GTP binding"/>
    <property type="evidence" value="ECO:0007669"/>
    <property type="project" value="UniProtKB-KW"/>
</dbReference>
<dbReference type="InterPro" id="IPR009001">
    <property type="entry name" value="Transl_elong_EF1A/Init_IF2_C"/>
</dbReference>
<evidence type="ECO:0000256" key="10">
    <source>
        <dbReference type="ARBA" id="ARBA00074866"/>
    </source>
</evidence>
<dbReference type="InterPro" id="IPR027417">
    <property type="entry name" value="P-loop_NTPase"/>
</dbReference>
<evidence type="ECO:0000256" key="8">
    <source>
        <dbReference type="ARBA" id="ARBA00049117"/>
    </source>
</evidence>
<dbReference type="InterPro" id="IPR050100">
    <property type="entry name" value="TRAFAC_GTPase_members"/>
</dbReference>
<sequence length="484" mass="51418">MAPATNAPATATSSKKKIDIVAEAAKRPSRLNLVIVGHVDAGKSTLTGHLLVQLGEVDTRTMHGYTRDSAKQGKSSFAFAWVMDQGAEERARGVTIDVGVHHLATPSGNRVYTLLDAPGHRDFIPNMISGAAQADVAVLVVDAVHGEFEAGLDGGGQAREHLLLVKSLGIPRVVVAVNKMDSAGVQWSEDRYNTIKGALESLLASIGYNVAKHVAFVPTSGLSGVNLTKRVDPAVCPWYKDQPSLMEILDTLPVPPRPIAKPLRMLVSDYAKGGASSGSVSVWGRIETGGVQVGDVVLLMPLGEEATVRALEVNDEMVKWAAAGDHVMASLAGPDPQQMSTGLVVSDKLQPVLVTNRVEAKILVFEPKVPITLGYPVILHQGALNEPAVITKLHAVLDKTDGHVIKKNPRVLTKGMTALVEVATDRPVCLEPFADSKEFGRFLLRKGGETLAAGIVSKVMATYQPAAMRTGLESRSSSGWSLVE</sequence>
<dbReference type="GO" id="GO:1990533">
    <property type="term" value="C:Dom34-Hbs1 complex"/>
    <property type="evidence" value="ECO:0007669"/>
    <property type="project" value="UniProtKB-ARBA"/>
</dbReference>
<keyword evidence="5 12" id="KW-0378">Hydrolase</keyword>
<dbReference type="InterPro" id="IPR009000">
    <property type="entry name" value="Transl_B-barrel_sf"/>
</dbReference>
<dbReference type="FunFam" id="2.40.30.10:FF:000020">
    <property type="entry name" value="Translation elongation factor EF-1"/>
    <property type="match status" value="1"/>
</dbReference>
<reference evidence="12 13" key="1">
    <citation type="submission" date="2016-07" db="EMBL/GenBank/DDBJ databases">
        <title>Pervasive Adenine N6-methylation of Active Genes in Fungi.</title>
        <authorList>
            <consortium name="DOE Joint Genome Institute"/>
            <person name="Mondo S.J."/>
            <person name="Dannebaum R.O."/>
            <person name="Kuo R.C."/>
            <person name="Labutti K."/>
            <person name="Haridas S."/>
            <person name="Kuo A."/>
            <person name="Salamov A."/>
            <person name="Ahrendt S.R."/>
            <person name="Lipzen A."/>
            <person name="Sullivan W."/>
            <person name="Andreopoulos W.B."/>
            <person name="Clum A."/>
            <person name="Lindquist E."/>
            <person name="Daum C."/>
            <person name="Ramamoorthy G.K."/>
            <person name="Gryganskyi A."/>
            <person name="Culley D."/>
            <person name="Magnuson J.K."/>
            <person name="James T.Y."/>
            <person name="O'Malley M.A."/>
            <person name="Stajich J.E."/>
            <person name="Spatafora J.W."/>
            <person name="Visel A."/>
            <person name="Grigoriev I.V."/>
        </authorList>
    </citation>
    <scope>NUCLEOTIDE SEQUENCE [LARGE SCALE GENOMIC DNA]</scope>
    <source>
        <strain evidence="12 13">PL171</strain>
    </source>
</reference>
<dbReference type="EMBL" id="MCFL01000128">
    <property type="protein sequence ID" value="ORZ29779.1"/>
    <property type="molecule type" value="Genomic_DNA"/>
</dbReference>
<comment type="subunit">
    <text evidence="9">Component of the Dom34-Hbs1 complex, also named Pelota-HBS1L complex, composed of dom34 and hbs1.</text>
</comment>
<keyword evidence="6" id="KW-0648">Protein biosynthesis</keyword>
<accession>A0A1Y2H5F7</accession>
<dbReference type="GO" id="GO:0005829">
    <property type="term" value="C:cytosol"/>
    <property type="evidence" value="ECO:0007669"/>
    <property type="project" value="GOC"/>
</dbReference>
<keyword evidence="7" id="KW-0342">GTP-binding</keyword>
<evidence type="ECO:0000313" key="13">
    <source>
        <dbReference type="Proteomes" id="UP000193411"/>
    </source>
</evidence>
<dbReference type="AlphaFoldDB" id="A0A1Y2H5F7"/>
<dbReference type="InterPro" id="IPR000795">
    <property type="entry name" value="T_Tr_GTP-bd_dom"/>
</dbReference>
<dbReference type="STRING" id="765915.A0A1Y2H5F7"/>
<evidence type="ECO:0000256" key="2">
    <source>
        <dbReference type="ARBA" id="ARBA00007249"/>
    </source>
</evidence>
<keyword evidence="4" id="KW-0547">Nucleotide-binding</keyword>
<protein>
    <recommendedName>
        <fullName evidence="10">Elongation factor 1 alpha-like protein</fullName>
    </recommendedName>
</protein>
<dbReference type="Pfam" id="PF00009">
    <property type="entry name" value="GTP_EFTU"/>
    <property type="match status" value="1"/>
</dbReference>
<dbReference type="SUPFAM" id="SSF52540">
    <property type="entry name" value="P-loop containing nucleoside triphosphate hydrolases"/>
    <property type="match status" value="1"/>
</dbReference>
<dbReference type="FunFam" id="2.40.30.10:FF:000070">
    <property type="entry name" value="Translation elongation factor EF-1 subunit"/>
    <property type="match status" value="1"/>
</dbReference>
<dbReference type="PANTHER" id="PTHR23115">
    <property type="entry name" value="TRANSLATION FACTOR"/>
    <property type="match status" value="1"/>
</dbReference>
<dbReference type="GO" id="GO:0002184">
    <property type="term" value="P:cytoplasmic translational termination"/>
    <property type="evidence" value="ECO:0007669"/>
    <property type="project" value="UniProtKB-ARBA"/>
</dbReference>
<evidence type="ECO:0000256" key="9">
    <source>
        <dbReference type="ARBA" id="ARBA00063537"/>
    </source>
</evidence>
<keyword evidence="13" id="KW-1185">Reference proteome</keyword>